<evidence type="ECO:0000313" key="3">
    <source>
        <dbReference type="Proteomes" id="UP000032408"/>
    </source>
</evidence>
<accession>A0A0D5BZG6</accession>
<gene>
    <name evidence="2" type="ORF">NADRNF5_0132</name>
</gene>
<name>A0A0D5BZG6_9ARCH</name>
<organism evidence="2 3">
    <name type="scientific">Nitrosopumilus adriaticus</name>
    <dbReference type="NCBI Taxonomy" id="1580092"/>
    <lineage>
        <taxon>Archaea</taxon>
        <taxon>Nitrososphaerota</taxon>
        <taxon>Nitrososphaeria</taxon>
        <taxon>Nitrosopumilales</taxon>
        <taxon>Nitrosopumilaceae</taxon>
        <taxon>Nitrosopumilus</taxon>
    </lineage>
</organism>
<keyword evidence="3" id="KW-1185">Reference proteome</keyword>
<proteinExistence type="predicted"/>
<dbReference type="KEGG" id="nin:NADRNF5_0132"/>
<reference evidence="2 3" key="2">
    <citation type="journal article" date="2016" name="ISME J.">
        <title>Physiological and genomic characterization of two novel marine thaumarchaeal strains indicates niche differentiation.</title>
        <authorList>
            <person name="Bayer B."/>
            <person name="Vojvoda J."/>
            <person name="Offre P."/>
            <person name="Alves R.J."/>
            <person name="Elisabeth N.H."/>
            <person name="Garcia J.A."/>
            <person name="Volland J.M."/>
            <person name="Srivastava A."/>
            <person name="Schleper C."/>
            <person name="Herndl G.J."/>
        </authorList>
    </citation>
    <scope>NUCLEOTIDE SEQUENCE [LARGE SCALE GENOMIC DNA]</scope>
    <source>
        <strain evidence="2 3">NF5</strain>
    </source>
</reference>
<evidence type="ECO:0000313" key="2">
    <source>
        <dbReference type="EMBL" id="AJW69831.1"/>
    </source>
</evidence>
<dbReference type="HOGENOM" id="CLU_3130674_0_0_2"/>
<sequence length="49" mass="5300">MNHVIGTAMRNTKSSTGDKSQNAQSPVSTAANIPVQTVAKWFPKYPIII</sequence>
<evidence type="ECO:0000256" key="1">
    <source>
        <dbReference type="SAM" id="MobiDB-lite"/>
    </source>
</evidence>
<dbReference type="AlphaFoldDB" id="A0A0D5BZG6"/>
<protein>
    <submittedName>
        <fullName evidence="2">Uncharacterized protein</fullName>
    </submittedName>
</protein>
<dbReference type="EMBL" id="CP011070">
    <property type="protein sequence ID" value="AJW69831.1"/>
    <property type="molecule type" value="Genomic_DNA"/>
</dbReference>
<reference evidence="3" key="1">
    <citation type="submission" date="2015-03" db="EMBL/GenBank/DDBJ databases">
        <title>Characterization of two novel Thaumarchaeota isolated from the Northern Adriatic Sea.</title>
        <authorList>
            <person name="Bayer B."/>
            <person name="Vojvoda J."/>
            <person name="Offre P."/>
            <person name="Srivastava A."/>
            <person name="Elisabeth N."/>
            <person name="Garcia J.A.L."/>
            <person name="Schleper C."/>
            <person name="Herndl G.J."/>
        </authorList>
    </citation>
    <scope>NUCLEOTIDE SEQUENCE [LARGE SCALE GENOMIC DNA]</scope>
    <source>
        <strain evidence="3">NF5</strain>
    </source>
</reference>
<feature type="compositionally biased region" description="Polar residues" evidence="1">
    <location>
        <begin position="9"/>
        <end position="28"/>
    </location>
</feature>
<feature type="region of interest" description="Disordered" evidence="1">
    <location>
        <begin position="1"/>
        <end position="28"/>
    </location>
</feature>
<dbReference type="Proteomes" id="UP000032408">
    <property type="component" value="Chromosome"/>
</dbReference>